<dbReference type="PANTHER" id="PTHR44013:SF15">
    <property type="entry name" value="NADPH:QUINONE REDUCTASE-RELATED"/>
    <property type="match status" value="1"/>
</dbReference>
<dbReference type="EMBL" id="OY731408">
    <property type="protein sequence ID" value="CAJ1978253.1"/>
    <property type="molecule type" value="Genomic_DNA"/>
</dbReference>
<dbReference type="InterPro" id="IPR011032">
    <property type="entry name" value="GroES-like_sf"/>
</dbReference>
<evidence type="ECO:0000313" key="3">
    <source>
        <dbReference type="Proteomes" id="UP001189624"/>
    </source>
</evidence>
<accession>A0AA86W4K7</accession>
<dbReference type="InterPro" id="IPR013154">
    <property type="entry name" value="ADH-like_N"/>
</dbReference>
<evidence type="ECO:0000259" key="1">
    <source>
        <dbReference type="Pfam" id="PF08240"/>
    </source>
</evidence>
<dbReference type="SUPFAM" id="SSF50129">
    <property type="entry name" value="GroES-like"/>
    <property type="match status" value="1"/>
</dbReference>
<proteinExistence type="predicted"/>
<keyword evidence="3" id="KW-1185">Reference proteome</keyword>
<sequence length="96" mass="10264">MKVEAISINPIDWKIHKGLLRPLFFPGKFPHTPCTDVAEEVVQIGSQVKDFKVGDKVLAKLTYRFAVGSESLTASRPSEVSAAKAAALPIAGLTAS</sequence>
<feature type="domain" description="Alcohol dehydrogenase-like N-terminal" evidence="1">
    <location>
        <begin position="2"/>
        <end position="62"/>
    </location>
</feature>
<dbReference type="PANTHER" id="PTHR44013">
    <property type="entry name" value="ZINC-TYPE ALCOHOL DEHYDROGENASE-LIKE PROTEIN C16A3.02C"/>
    <property type="match status" value="1"/>
</dbReference>
<dbReference type="Proteomes" id="UP001189624">
    <property type="component" value="Chromosome 11"/>
</dbReference>
<dbReference type="Gramene" id="rna-AYBTSS11_LOCUS30441">
    <property type="protein sequence ID" value="CAJ1978253.1"/>
    <property type="gene ID" value="gene-AYBTSS11_LOCUS30441"/>
</dbReference>
<dbReference type="Pfam" id="PF08240">
    <property type="entry name" value="ADH_N"/>
    <property type="match status" value="1"/>
</dbReference>
<evidence type="ECO:0000313" key="2">
    <source>
        <dbReference type="EMBL" id="CAJ1978253.1"/>
    </source>
</evidence>
<dbReference type="AlphaFoldDB" id="A0AA86W4K7"/>
<organism evidence="2 3">
    <name type="scientific">Sphenostylis stenocarpa</name>
    <dbReference type="NCBI Taxonomy" id="92480"/>
    <lineage>
        <taxon>Eukaryota</taxon>
        <taxon>Viridiplantae</taxon>
        <taxon>Streptophyta</taxon>
        <taxon>Embryophyta</taxon>
        <taxon>Tracheophyta</taxon>
        <taxon>Spermatophyta</taxon>
        <taxon>Magnoliopsida</taxon>
        <taxon>eudicotyledons</taxon>
        <taxon>Gunneridae</taxon>
        <taxon>Pentapetalae</taxon>
        <taxon>rosids</taxon>
        <taxon>fabids</taxon>
        <taxon>Fabales</taxon>
        <taxon>Fabaceae</taxon>
        <taxon>Papilionoideae</taxon>
        <taxon>50 kb inversion clade</taxon>
        <taxon>NPAAA clade</taxon>
        <taxon>indigoferoid/millettioid clade</taxon>
        <taxon>Phaseoleae</taxon>
        <taxon>Sphenostylis</taxon>
    </lineage>
</organism>
<gene>
    <name evidence="2" type="ORF">AYBTSS11_LOCUS30441</name>
</gene>
<dbReference type="Gene3D" id="3.90.180.10">
    <property type="entry name" value="Medium-chain alcohol dehydrogenases, catalytic domain"/>
    <property type="match status" value="1"/>
</dbReference>
<dbReference type="InterPro" id="IPR052733">
    <property type="entry name" value="Chloroplast_QOR"/>
</dbReference>
<protein>
    <recommendedName>
        <fullName evidence="1">Alcohol dehydrogenase-like N-terminal domain-containing protein</fullName>
    </recommendedName>
</protein>
<name>A0AA86W4K7_9FABA</name>
<reference evidence="2" key="1">
    <citation type="submission" date="2023-10" db="EMBL/GenBank/DDBJ databases">
        <authorList>
            <person name="Domelevo Entfellner J.-B."/>
        </authorList>
    </citation>
    <scope>NUCLEOTIDE SEQUENCE</scope>
</reference>